<evidence type="ECO:0000313" key="3">
    <source>
        <dbReference type="EMBL" id="OOS20682.1"/>
    </source>
</evidence>
<comment type="caution">
    <text evidence="3">The sequence shown here is derived from an EMBL/GenBank/DDBJ whole genome shotgun (WGS) entry which is preliminary data.</text>
</comment>
<dbReference type="STRING" id="90241.B0682_05980"/>
<dbReference type="InterPro" id="IPR014729">
    <property type="entry name" value="Rossmann-like_a/b/a_fold"/>
</dbReference>
<dbReference type="InterPro" id="IPR051599">
    <property type="entry name" value="Cell_Envelope_Assoc"/>
</dbReference>
<dbReference type="GO" id="GO:0000270">
    <property type="term" value="P:peptidoglycan metabolic process"/>
    <property type="evidence" value="ECO:0007669"/>
    <property type="project" value="TreeGrafter"/>
</dbReference>
<sequence>MGKIHFGTVVLFLLAVVLLWLGIYWQRLAVYRRLNRWANRLWWLAWIGFVAWVVSLGLFFVALQQRMTSDVVQSHTPLSAIIILGSGTTEGKPTPTLANRLDTAVHVYHTHPKAVLVVSGGVARGKNQSEAEIMATYLTRIHGVPVAAIHQERRSTSTEENLKFSQAILHQQGIGLHDHIAIVTSDFHTIRASAIAHHQGYEQVSMVASATPSSIRYNAWFREYFACISGWLLGEY</sequence>
<accession>A0A1T0CEA5</accession>
<organism evidence="3 4">
    <name type="scientific">Lwoffella lincolnii</name>
    <dbReference type="NCBI Taxonomy" id="90241"/>
    <lineage>
        <taxon>Bacteria</taxon>
        <taxon>Pseudomonadati</taxon>
        <taxon>Pseudomonadota</taxon>
        <taxon>Gammaproteobacteria</taxon>
        <taxon>Moraxellales</taxon>
        <taxon>Moraxellaceae</taxon>
        <taxon>Lwoffella</taxon>
    </lineage>
</organism>
<dbReference type="PANTHER" id="PTHR30336:SF4">
    <property type="entry name" value="ENVELOPE BIOGENESIS FACTOR ELYC"/>
    <property type="match status" value="1"/>
</dbReference>
<feature type="transmembrane region" description="Helical" evidence="1">
    <location>
        <begin position="41"/>
        <end position="63"/>
    </location>
</feature>
<protein>
    <recommendedName>
        <fullName evidence="2">DUF218 domain-containing protein</fullName>
    </recommendedName>
</protein>
<dbReference type="Proteomes" id="UP000191094">
    <property type="component" value="Unassembled WGS sequence"/>
</dbReference>
<keyword evidence="4" id="KW-1185">Reference proteome</keyword>
<proteinExistence type="predicted"/>
<evidence type="ECO:0000256" key="1">
    <source>
        <dbReference type="SAM" id="Phobius"/>
    </source>
</evidence>
<gene>
    <name evidence="3" type="ORF">B0682_05980</name>
</gene>
<dbReference type="CDD" id="cd06259">
    <property type="entry name" value="YdcF-like"/>
    <property type="match status" value="1"/>
</dbReference>
<keyword evidence="1" id="KW-0812">Transmembrane</keyword>
<keyword evidence="1" id="KW-1133">Transmembrane helix</keyword>
<dbReference type="PANTHER" id="PTHR30336">
    <property type="entry name" value="INNER MEMBRANE PROTEIN, PROBABLE PERMEASE"/>
    <property type="match status" value="1"/>
</dbReference>
<dbReference type="InterPro" id="IPR003848">
    <property type="entry name" value="DUF218"/>
</dbReference>
<evidence type="ECO:0000259" key="2">
    <source>
        <dbReference type="Pfam" id="PF02698"/>
    </source>
</evidence>
<dbReference type="Gene3D" id="3.40.50.620">
    <property type="entry name" value="HUPs"/>
    <property type="match status" value="1"/>
</dbReference>
<keyword evidence="1" id="KW-0472">Membrane</keyword>
<dbReference type="EMBL" id="MUYT01000007">
    <property type="protein sequence ID" value="OOS20682.1"/>
    <property type="molecule type" value="Genomic_DNA"/>
</dbReference>
<evidence type="ECO:0000313" key="4">
    <source>
        <dbReference type="Proteomes" id="UP000191094"/>
    </source>
</evidence>
<dbReference type="AlphaFoldDB" id="A0A1T0CEA5"/>
<name>A0A1T0CEA5_9GAMM</name>
<feature type="domain" description="DUF218" evidence="2">
    <location>
        <begin position="80"/>
        <end position="225"/>
    </location>
</feature>
<dbReference type="GO" id="GO:0005886">
    <property type="term" value="C:plasma membrane"/>
    <property type="evidence" value="ECO:0007669"/>
    <property type="project" value="TreeGrafter"/>
</dbReference>
<dbReference type="Pfam" id="PF02698">
    <property type="entry name" value="DUF218"/>
    <property type="match status" value="1"/>
</dbReference>
<dbReference type="OrthoDB" id="9782395at2"/>
<dbReference type="RefSeq" id="WP_078307402.1">
    <property type="nucleotide sequence ID" value="NZ_MUYT01000007.1"/>
</dbReference>
<feature type="transmembrane region" description="Helical" evidence="1">
    <location>
        <begin position="6"/>
        <end position="25"/>
    </location>
</feature>
<reference evidence="3 4" key="1">
    <citation type="submission" date="2017-02" db="EMBL/GenBank/DDBJ databases">
        <title>Draft genome sequence of Moraxella lincolnii CCUG 9405T type strain.</title>
        <authorList>
            <person name="Salva-Serra F."/>
            <person name="Engstrom-Jakobsson H."/>
            <person name="Thorell K."/>
            <person name="Jaen-Luchoro D."/>
            <person name="Gonzales-Siles L."/>
            <person name="Karlsson R."/>
            <person name="Yazdan S."/>
            <person name="Boulund F."/>
            <person name="Johnning A."/>
            <person name="Engstrand L."/>
            <person name="Kristiansson E."/>
            <person name="Moore E."/>
        </authorList>
    </citation>
    <scope>NUCLEOTIDE SEQUENCE [LARGE SCALE GENOMIC DNA]</scope>
    <source>
        <strain evidence="3 4">CCUG 9405</strain>
    </source>
</reference>
<dbReference type="GO" id="GO:0043164">
    <property type="term" value="P:Gram-negative-bacterium-type cell wall biogenesis"/>
    <property type="evidence" value="ECO:0007669"/>
    <property type="project" value="TreeGrafter"/>
</dbReference>